<reference evidence="2" key="1">
    <citation type="journal article" date="2007" name="Nature">
        <title>The grapevine genome sequence suggests ancestral hexaploidization in major angiosperm phyla.</title>
        <authorList>
            <consortium name="The French-Italian Public Consortium for Grapevine Genome Characterization."/>
            <person name="Jaillon O."/>
            <person name="Aury J.-M."/>
            <person name="Noel B."/>
            <person name="Policriti A."/>
            <person name="Clepet C."/>
            <person name="Casagrande A."/>
            <person name="Choisne N."/>
            <person name="Aubourg S."/>
            <person name="Vitulo N."/>
            <person name="Jubin C."/>
            <person name="Vezzi A."/>
            <person name="Legeai F."/>
            <person name="Hugueney P."/>
            <person name="Dasilva C."/>
            <person name="Horner D."/>
            <person name="Mica E."/>
            <person name="Jublot D."/>
            <person name="Poulain J."/>
            <person name="Bruyere C."/>
            <person name="Billault A."/>
            <person name="Segurens B."/>
            <person name="Gouyvenoux M."/>
            <person name="Ugarte E."/>
            <person name="Cattonaro F."/>
            <person name="Anthouard V."/>
            <person name="Vico V."/>
            <person name="Del Fabbro C."/>
            <person name="Alaux M."/>
            <person name="Di Gaspero G."/>
            <person name="Dumas V."/>
            <person name="Felice N."/>
            <person name="Paillard S."/>
            <person name="Juman I."/>
            <person name="Moroldo M."/>
            <person name="Scalabrin S."/>
            <person name="Canaguier A."/>
            <person name="Le Clainche I."/>
            <person name="Malacrida G."/>
            <person name="Durand E."/>
            <person name="Pesole G."/>
            <person name="Laucou V."/>
            <person name="Chatelet P."/>
            <person name="Merdinoglu D."/>
            <person name="Delledonne M."/>
            <person name="Pezzotti M."/>
            <person name="Lecharny A."/>
            <person name="Scarpelli C."/>
            <person name="Artiguenave F."/>
            <person name="Pe M.E."/>
            <person name="Valle G."/>
            <person name="Morgante M."/>
            <person name="Caboche M."/>
            <person name="Adam-Blondon A.-F."/>
            <person name="Weissenbach J."/>
            <person name="Quetier F."/>
            <person name="Wincker P."/>
        </authorList>
    </citation>
    <scope>NUCLEOTIDE SEQUENCE [LARGE SCALE GENOMIC DNA]</scope>
    <source>
        <strain evidence="2">cv. Pinot noir / PN40024</strain>
    </source>
</reference>
<sequence length="64" mass="7547">MVIRHEIKLGNLCSMQNRDDEEWKMNCVSLFYRDRGKEQNTKSCLTLRTPSTTDHTLLTTHYSV</sequence>
<dbReference type="Proteomes" id="UP000009183">
    <property type="component" value="Chromosome 18"/>
</dbReference>
<proteinExistence type="predicted"/>
<dbReference type="AlphaFoldDB" id="F6GZP1"/>
<keyword evidence="2" id="KW-1185">Reference proteome</keyword>
<organism evidence="1 2">
    <name type="scientific">Vitis vinifera</name>
    <name type="common">Grape</name>
    <dbReference type="NCBI Taxonomy" id="29760"/>
    <lineage>
        <taxon>Eukaryota</taxon>
        <taxon>Viridiplantae</taxon>
        <taxon>Streptophyta</taxon>
        <taxon>Embryophyta</taxon>
        <taxon>Tracheophyta</taxon>
        <taxon>Spermatophyta</taxon>
        <taxon>Magnoliopsida</taxon>
        <taxon>eudicotyledons</taxon>
        <taxon>Gunneridae</taxon>
        <taxon>Pentapetalae</taxon>
        <taxon>rosids</taxon>
        <taxon>Vitales</taxon>
        <taxon>Vitaceae</taxon>
        <taxon>Viteae</taxon>
        <taxon>Vitis</taxon>
    </lineage>
</organism>
<dbReference type="PaxDb" id="29760-VIT_18s0001g09440.t01"/>
<evidence type="ECO:0000313" key="2">
    <source>
        <dbReference type="Proteomes" id="UP000009183"/>
    </source>
</evidence>
<accession>F6GZP1</accession>
<dbReference type="HOGENOM" id="CLU_2872204_0_0_1"/>
<dbReference type="EMBL" id="FN595227">
    <property type="protein sequence ID" value="CCB45773.1"/>
    <property type="molecule type" value="Genomic_DNA"/>
</dbReference>
<protein>
    <submittedName>
        <fullName evidence="1">Uncharacterized protein</fullName>
    </submittedName>
</protein>
<evidence type="ECO:0000313" key="1">
    <source>
        <dbReference type="EMBL" id="CCB45773.1"/>
    </source>
</evidence>
<gene>
    <name evidence="1" type="ordered locus">VIT_18s0001g09440</name>
</gene>
<dbReference type="InParanoid" id="F6GZP1"/>
<name>F6GZP1_VITVI</name>